<keyword evidence="2" id="KW-1015">Disulfide bond</keyword>
<feature type="region of interest" description="Disordered" evidence="3">
    <location>
        <begin position="233"/>
        <end position="315"/>
    </location>
</feature>
<feature type="region of interest" description="Disordered" evidence="3">
    <location>
        <begin position="1168"/>
        <end position="1188"/>
    </location>
</feature>
<feature type="compositionally biased region" description="Low complexity" evidence="3">
    <location>
        <begin position="284"/>
        <end position="315"/>
    </location>
</feature>
<dbReference type="Gene3D" id="2.60.120.200">
    <property type="match status" value="1"/>
</dbReference>
<dbReference type="InterPro" id="IPR013320">
    <property type="entry name" value="ConA-like_dom_sf"/>
</dbReference>
<evidence type="ECO:0000259" key="5">
    <source>
        <dbReference type="SMART" id="SM00560"/>
    </source>
</evidence>
<evidence type="ECO:0000256" key="4">
    <source>
        <dbReference type="SAM" id="SignalP"/>
    </source>
</evidence>
<feature type="domain" description="LamG-like jellyroll fold" evidence="5">
    <location>
        <begin position="1224"/>
        <end position="1372"/>
    </location>
</feature>
<organism evidence="6 7">
    <name type="scientific">Streptacidiphilus cavernicola</name>
    <dbReference type="NCBI Taxonomy" id="3342716"/>
    <lineage>
        <taxon>Bacteria</taxon>
        <taxon>Bacillati</taxon>
        <taxon>Actinomycetota</taxon>
        <taxon>Actinomycetes</taxon>
        <taxon>Kitasatosporales</taxon>
        <taxon>Streptomycetaceae</taxon>
        <taxon>Streptacidiphilus</taxon>
    </lineage>
</organism>
<feature type="compositionally biased region" description="Low complexity" evidence="3">
    <location>
        <begin position="1171"/>
        <end position="1187"/>
    </location>
</feature>
<feature type="compositionally biased region" description="Polar residues" evidence="3">
    <location>
        <begin position="233"/>
        <end position="250"/>
    </location>
</feature>
<feature type="chain" id="PRO_5046594683" evidence="4">
    <location>
        <begin position="24"/>
        <end position="1385"/>
    </location>
</feature>
<feature type="signal peptide" evidence="4">
    <location>
        <begin position="1"/>
        <end position="23"/>
    </location>
</feature>
<reference evidence="6 7" key="1">
    <citation type="submission" date="2024-09" db="EMBL/GenBank/DDBJ databases">
        <authorList>
            <person name="Lee S.D."/>
        </authorList>
    </citation>
    <scope>NUCLEOTIDE SEQUENCE [LARGE SCALE GENOMIC DNA]</scope>
    <source>
        <strain evidence="6 7">N1-5</strain>
    </source>
</reference>
<evidence type="ECO:0000256" key="1">
    <source>
        <dbReference type="ARBA" id="ARBA00022729"/>
    </source>
</evidence>
<evidence type="ECO:0000313" key="6">
    <source>
        <dbReference type="EMBL" id="MFC1400945.1"/>
    </source>
</evidence>
<sequence>MGTTVTAFALGAGLLTAAPAAWGDTGTPDPAAVESAHLASGPTWPASGTSPTLTAQQQASAQAKATGQAVPVAALTDPYSTTVANPDGTTFTQTQSAEPQRVQKDGVWTDLDATLVSAAGGLSPKVSSEPLTLSAGGSGPLATMSTTDGKQLALTAPFALPTPTVTGDTALYPDVAAGIDLSVQATPTGGFSTVFIVKNADAAANPLLTHLTFTTAGTGVSVTAAADGSLTAADSNGSPVFSAPTPQVWDSSTTTSSGSTATATPTAAAGAAPAAQGARLNALSTTTSATPSATSTSTDAAAAGTDASSTDGPGAGAKVAQIAAAASGDTLTLTPPAGSLVGSGVTYPVFVDPAWHSDNLDAQGATWTQSAYTDTNNLANGNDDSTSTASYPGVGVCGDYGNGTGCSPNDTERSYYQFSVTPYNNATIHQVIFGVSEKYSADASCSNTYPVVAAGIWGTIDNKTSWNNPPGGDTAQFSLTKYVGGAARSGCADPVPVQFDITSGLKALFASQATIDHLVMRLHGDESNINAFKRFTHAASLTISYDLTPPAPSNLHSSNIAAGYYKDPNWVPFEYCTAGAVGVDSNWPWVNSTGTTLDATVPSGRQTQYQTNYRLWDDSSTKAGDTYDHTSGWANSGTTVGSDPLTLGGYLQDGHAYGWLTTASDGLAPDSANSSICHFRVDATAPTITITNTGDFPPSDSGITPTKYVGQYGTIGISVTDPAPKGYTGDALAAQTSGVQCLDYSADPAMANARTVCGSAIGTLQIIAPHWGTNILYLQADDYAQNFSQIYAYAYYAPWNANGPAPKFGDVTGDTIPDALAVGKDGNLYAHSLPTSSSTTPTTSLVSLANQSPHNDGWNGYQLTHRGSVTGGTNVDTLIVHKPADATLYYYKNPGNEHIDGLLDDNDPLPRPICTNDPNNTNDHHCADYTNDWSKTQQIVALGDVGNATLSQTSGTFANRTGLITVESPSAGKTELWYFPMYSASTFGQPILLDTTTNWANFDLLSPGDWAHQNDSTGKPLNQPGLWARNRTTGALTGYTLTVATIAETDSYGYPAVDTSGNPILLPQVTAISEPASLGNTTFPLATYPVISSDGDLTDSTGTPDIWTADTTGTLAEWTPTTTAGTNNAPTAYTWNTAPTNVLGATTGASNRWLQPANNFAGAVMTTDGDNTSPATPTGTPTYGTNTDSANLTKRGATFNGTNYLSASNTSPGAKTPAAVDTGTDYTLSAWVKLDPSYNPTTGTYTALCQRDATGKRCGAYLQYSHYTSSWTFVAPSSDVYPAPGGNAQAADSHAATLNKWTHLVGEYNATTQTMTLYVNGTAAGVAHNASPWTANGPLLIGGQDNANNSSTGSFLGSVADVQTFPTLLTQQQITTLYTTGLTDS</sequence>
<dbReference type="InterPro" id="IPR006558">
    <property type="entry name" value="LamG-like"/>
</dbReference>
<evidence type="ECO:0000256" key="2">
    <source>
        <dbReference type="ARBA" id="ARBA00023157"/>
    </source>
</evidence>
<dbReference type="SMART" id="SM00560">
    <property type="entry name" value="LamGL"/>
    <property type="match status" value="1"/>
</dbReference>
<dbReference type="SUPFAM" id="SSF49899">
    <property type="entry name" value="Concanavalin A-like lectins/glucanases"/>
    <property type="match status" value="1"/>
</dbReference>
<dbReference type="EMBL" id="JBHEZZ010000003">
    <property type="protein sequence ID" value="MFC1400945.1"/>
    <property type="molecule type" value="Genomic_DNA"/>
</dbReference>
<dbReference type="Proteomes" id="UP001592528">
    <property type="component" value="Unassembled WGS sequence"/>
</dbReference>
<proteinExistence type="predicted"/>
<feature type="region of interest" description="Disordered" evidence="3">
    <location>
        <begin position="26"/>
        <end position="51"/>
    </location>
</feature>
<dbReference type="Pfam" id="PF13385">
    <property type="entry name" value="Laminin_G_3"/>
    <property type="match status" value="1"/>
</dbReference>
<evidence type="ECO:0000313" key="7">
    <source>
        <dbReference type="Proteomes" id="UP001592528"/>
    </source>
</evidence>
<comment type="caution">
    <text evidence="6">The sequence shown here is derived from an EMBL/GenBank/DDBJ whole genome shotgun (WGS) entry which is preliminary data.</text>
</comment>
<keyword evidence="7" id="KW-1185">Reference proteome</keyword>
<dbReference type="RefSeq" id="WP_030252255.1">
    <property type="nucleotide sequence ID" value="NZ_JBHEZZ010000003.1"/>
</dbReference>
<evidence type="ECO:0000256" key="3">
    <source>
        <dbReference type="SAM" id="MobiDB-lite"/>
    </source>
</evidence>
<feature type="compositionally biased region" description="Low complexity" evidence="3">
    <location>
        <begin position="251"/>
        <end position="275"/>
    </location>
</feature>
<keyword evidence="1 4" id="KW-0732">Signal</keyword>
<gene>
    <name evidence="6" type="ORF">ACEZDJ_06570</name>
</gene>
<accession>A0ABV6UHL2</accession>
<name>A0ABV6UHL2_9ACTN</name>
<protein>
    <submittedName>
        <fullName evidence="6">LamG domain-containing protein</fullName>
    </submittedName>
</protein>